<dbReference type="EMBL" id="CYYV01000004">
    <property type="protein sequence ID" value="CUN95818.1"/>
    <property type="molecule type" value="Genomic_DNA"/>
</dbReference>
<accession>A0A174B858</accession>
<organism evidence="1 2">
    <name type="scientific">Fusicatenibacter saccharivorans</name>
    <dbReference type="NCBI Taxonomy" id="1150298"/>
    <lineage>
        <taxon>Bacteria</taxon>
        <taxon>Bacillati</taxon>
        <taxon>Bacillota</taxon>
        <taxon>Clostridia</taxon>
        <taxon>Lachnospirales</taxon>
        <taxon>Lachnospiraceae</taxon>
        <taxon>Fusicatenibacter</taxon>
    </lineage>
</organism>
<reference evidence="1 2" key="1">
    <citation type="submission" date="2015-09" db="EMBL/GenBank/DDBJ databases">
        <authorList>
            <consortium name="Pathogen Informatics"/>
        </authorList>
    </citation>
    <scope>NUCLEOTIDE SEQUENCE [LARGE SCALE GENOMIC DNA]</scope>
    <source>
        <strain evidence="1 2">2789STDY5608849</strain>
    </source>
</reference>
<gene>
    <name evidence="1" type="ORF">ERS852406_00998</name>
</gene>
<protein>
    <submittedName>
        <fullName evidence="1">Uncharacterized protein</fullName>
    </submittedName>
</protein>
<dbReference type="RefSeq" id="WP_055226807.1">
    <property type="nucleotide sequence ID" value="NZ_CYYV01000004.1"/>
</dbReference>
<dbReference type="AlphaFoldDB" id="A0A174B858"/>
<evidence type="ECO:0000313" key="2">
    <source>
        <dbReference type="Proteomes" id="UP000095706"/>
    </source>
</evidence>
<name>A0A174B858_9FIRM</name>
<evidence type="ECO:0000313" key="1">
    <source>
        <dbReference type="EMBL" id="CUN95818.1"/>
    </source>
</evidence>
<dbReference type="Proteomes" id="UP000095706">
    <property type="component" value="Unassembled WGS sequence"/>
</dbReference>
<sequence>MLLRAGKTNLPAPTSMTVNDEIIWSEDTGRTLNGTMIGEAIAEKKTIGLKWEWLTEDEVKLLKNSLVIGFFPLTFHDAGKDHTLTTYRGTLSKEHAGEISGVYYYKRVSVDIVQR</sequence>
<proteinExistence type="predicted"/>